<dbReference type="PANTHER" id="PTHR43785">
    <property type="entry name" value="GAMMA-GLUTAMYLPUTRESCINE SYNTHETASE"/>
    <property type="match status" value="1"/>
</dbReference>
<evidence type="ECO:0000259" key="8">
    <source>
        <dbReference type="PROSITE" id="PS51987"/>
    </source>
</evidence>
<protein>
    <submittedName>
        <fullName evidence="9">Glutamine synthetase</fullName>
    </submittedName>
</protein>
<organism evidence="9 10">
    <name type="scientific">Leucobacter triazinivorans</name>
    <dbReference type="NCBI Taxonomy" id="1784719"/>
    <lineage>
        <taxon>Bacteria</taxon>
        <taxon>Bacillati</taxon>
        <taxon>Actinomycetota</taxon>
        <taxon>Actinomycetes</taxon>
        <taxon>Micrococcales</taxon>
        <taxon>Microbacteriaceae</taxon>
        <taxon>Leucobacter</taxon>
    </lineage>
</organism>
<dbReference type="GO" id="GO:0006542">
    <property type="term" value="P:glutamine biosynthetic process"/>
    <property type="evidence" value="ECO:0007669"/>
    <property type="project" value="InterPro"/>
</dbReference>
<dbReference type="PROSITE" id="PS51987">
    <property type="entry name" value="GS_CATALYTIC"/>
    <property type="match status" value="1"/>
</dbReference>
<dbReference type="OrthoDB" id="9807095at2"/>
<dbReference type="SMART" id="SM01230">
    <property type="entry name" value="Gln-synt_C"/>
    <property type="match status" value="1"/>
</dbReference>
<feature type="domain" description="GS beta-grasp" evidence="7">
    <location>
        <begin position="21"/>
        <end position="117"/>
    </location>
</feature>
<evidence type="ECO:0000256" key="4">
    <source>
        <dbReference type="ARBA" id="ARBA00022840"/>
    </source>
</evidence>
<keyword evidence="10" id="KW-1185">Reference proteome</keyword>
<dbReference type="GO" id="GO:0042402">
    <property type="term" value="P:biogenic amine catabolic process"/>
    <property type="evidence" value="ECO:0007669"/>
    <property type="project" value="UniProtKB-ARBA"/>
</dbReference>
<dbReference type="InterPro" id="IPR008146">
    <property type="entry name" value="Gln_synth_cat_dom"/>
</dbReference>
<evidence type="ECO:0000256" key="5">
    <source>
        <dbReference type="PROSITE-ProRule" id="PRU01330"/>
    </source>
</evidence>
<keyword evidence="3" id="KW-0547">Nucleotide-binding</keyword>
<accession>A0A4P6KFN5</accession>
<dbReference type="GO" id="GO:0004356">
    <property type="term" value="F:glutamine synthetase activity"/>
    <property type="evidence" value="ECO:0007669"/>
    <property type="project" value="InterPro"/>
</dbReference>
<sequence length="462" mass="51148">MNNGVRNFDTSTDLERFFEENQVRVVKLGAPDIDGVWRGKRIMANYFVEAVAHSGTNICNILFGWDIQDVTIPDLTYTGWHTGYPDVNLRPDLSTLHLVPSEPGTAAVICDILTTDGDPLQISPRGVLRRVIERAHRHGYEPICAYEFEFYLFEGTPRELARNAYRDLEPISDGSHTYSVYRDTGTEPIIGEIRERLAQVGVFIEASNSEHGPGQFEVNIHYGTALEAADSALILKHTVKEVAAKHGYTASFMAKIKVDTAGSSGHVHQSLVAIEDGKPLFANPENGLELSPLGASYLAGIVNHARELTALYLPTPNSYKRVEGGQWAGSSATWGLDNRTVAIRSIPSTGAAARVENRIPGADANPYLVLAACIASGIDGIEKKLTPSAPIVGNAYELDSDESLRLPNTLEKAIDVFSQSEFAKEYFGEDFVRHFSEVRRWENHQERISITHWEIARYLEHI</sequence>
<dbReference type="RefSeq" id="WP_130109402.1">
    <property type="nucleotide sequence ID" value="NZ_CP035806.1"/>
</dbReference>
<dbReference type="FunFam" id="3.30.590.10:FF:000005">
    <property type="entry name" value="Probable glutamine synthetase"/>
    <property type="match status" value="1"/>
</dbReference>
<reference evidence="9 10" key="1">
    <citation type="submission" date="2019-02" db="EMBL/GenBank/DDBJ databases">
        <authorList>
            <person name="Sun L."/>
            <person name="Pan D."/>
            <person name="Wu X."/>
        </authorList>
    </citation>
    <scope>NUCLEOTIDE SEQUENCE [LARGE SCALE GENOMIC DNA]</scope>
    <source>
        <strain evidence="9 10">JW-1</strain>
    </source>
</reference>
<dbReference type="Gene3D" id="3.10.20.70">
    <property type="entry name" value="Glutamine synthetase, N-terminal domain"/>
    <property type="match status" value="1"/>
</dbReference>
<dbReference type="SUPFAM" id="SSF55931">
    <property type="entry name" value="Glutamine synthetase/guanido kinase"/>
    <property type="match status" value="1"/>
</dbReference>
<evidence type="ECO:0000256" key="6">
    <source>
        <dbReference type="RuleBase" id="RU000384"/>
    </source>
</evidence>
<dbReference type="PROSITE" id="PS51986">
    <property type="entry name" value="GS_BETA_GRASP"/>
    <property type="match status" value="1"/>
</dbReference>
<evidence type="ECO:0000256" key="2">
    <source>
        <dbReference type="ARBA" id="ARBA00022598"/>
    </source>
</evidence>
<keyword evidence="4" id="KW-0067">ATP-binding</keyword>
<evidence type="ECO:0000313" key="10">
    <source>
        <dbReference type="Proteomes" id="UP000289260"/>
    </source>
</evidence>
<dbReference type="InterPro" id="IPR036651">
    <property type="entry name" value="Gln_synt_N_sf"/>
</dbReference>
<comment type="similarity">
    <text evidence="1 5 6">Belongs to the glutamine synthetase family.</text>
</comment>
<proteinExistence type="inferred from homology"/>
<name>A0A4P6KFN5_9MICO</name>
<keyword evidence="2" id="KW-0436">Ligase</keyword>
<evidence type="ECO:0000259" key="7">
    <source>
        <dbReference type="PROSITE" id="PS51986"/>
    </source>
</evidence>
<dbReference type="GO" id="GO:0005524">
    <property type="term" value="F:ATP binding"/>
    <property type="evidence" value="ECO:0007669"/>
    <property type="project" value="UniProtKB-KW"/>
</dbReference>
<evidence type="ECO:0000256" key="1">
    <source>
        <dbReference type="ARBA" id="ARBA00009897"/>
    </source>
</evidence>
<dbReference type="Pfam" id="PF00120">
    <property type="entry name" value="Gln-synt_C"/>
    <property type="match status" value="1"/>
</dbReference>
<dbReference type="GO" id="GO:0006576">
    <property type="term" value="P:biogenic amine metabolic process"/>
    <property type="evidence" value="ECO:0007669"/>
    <property type="project" value="UniProtKB-ARBA"/>
</dbReference>
<feature type="domain" description="GS catalytic" evidence="8">
    <location>
        <begin position="124"/>
        <end position="462"/>
    </location>
</feature>
<dbReference type="Proteomes" id="UP000289260">
    <property type="component" value="Chromosome"/>
</dbReference>
<dbReference type="SUPFAM" id="SSF54368">
    <property type="entry name" value="Glutamine synthetase, N-terminal domain"/>
    <property type="match status" value="1"/>
</dbReference>
<dbReference type="Gene3D" id="3.30.590.10">
    <property type="entry name" value="Glutamine synthetase/guanido kinase, catalytic domain"/>
    <property type="match status" value="1"/>
</dbReference>
<evidence type="ECO:0000256" key="3">
    <source>
        <dbReference type="ARBA" id="ARBA00022741"/>
    </source>
</evidence>
<dbReference type="AlphaFoldDB" id="A0A4P6KFN5"/>
<gene>
    <name evidence="9" type="ORF">EVS81_04960</name>
</gene>
<dbReference type="InterPro" id="IPR008147">
    <property type="entry name" value="Gln_synt_N"/>
</dbReference>
<dbReference type="InterPro" id="IPR014746">
    <property type="entry name" value="Gln_synth/guanido_kin_cat_dom"/>
</dbReference>
<dbReference type="EMBL" id="CP035806">
    <property type="protein sequence ID" value="QBE48264.1"/>
    <property type="molecule type" value="Genomic_DNA"/>
</dbReference>
<dbReference type="KEGG" id="ltr:EVS81_04960"/>
<dbReference type="PANTHER" id="PTHR43785:SF12">
    <property type="entry name" value="TYPE-1 GLUTAMINE SYNTHETASE 2"/>
    <property type="match status" value="1"/>
</dbReference>
<evidence type="ECO:0000313" key="9">
    <source>
        <dbReference type="EMBL" id="QBE48264.1"/>
    </source>
</evidence>